<sequence>MLLTASCSLKVRTLPFPPSSSPSPLLGNAIGVLIALELAKSGTGVRPSTSESLIELEFIASNVLASGSGVLPSSNPGFIAAGVAIFPFNKPLTCLVRFAVALFNMGVNSFFAFGFRSAASGLRGVEMAWRAPRICLKRLSRSAGAWKDGSMLRSRSAWVSWKRVWSATVEGVLRMCAMVGGFIWCYL</sequence>
<gene>
    <name evidence="1" type="ORF">BDR25DRAFT_76410</name>
</gene>
<reference evidence="1" key="1">
    <citation type="journal article" date="2020" name="Stud. Mycol.">
        <title>101 Dothideomycetes genomes: a test case for predicting lifestyles and emergence of pathogens.</title>
        <authorList>
            <person name="Haridas S."/>
            <person name="Albert R."/>
            <person name="Binder M."/>
            <person name="Bloem J."/>
            <person name="Labutti K."/>
            <person name="Salamov A."/>
            <person name="Andreopoulos B."/>
            <person name="Baker S."/>
            <person name="Barry K."/>
            <person name="Bills G."/>
            <person name="Bluhm B."/>
            <person name="Cannon C."/>
            <person name="Castanera R."/>
            <person name="Culley D."/>
            <person name="Daum C."/>
            <person name="Ezra D."/>
            <person name="Gonzalez J."/>
            <person name="Henrissat B."/>
            <person name="Kuo A."/>
            <person name="Liang C."/>
            <person name="Lipzen A."/>
            <person name="Lutzoni F."/>
            <person name="Magnuson J."/>
            <person name="Mondo S."/>
            <person name="Nolan M."/>
            <person name="Ohm R."/>
            <person name="Pangilinan J."/>
            <person name="Park H.-J."/>
            <person name="Ramirez L."/>
            <person name="Alfaro M."/>
            <person name="Sun H."/>
            <person name="Tritt A."/>
            <person name="Yoshinaga Y."/>
            <person name="Zwiers L.-H."/>
            <person name="Turgeon B."/>
            <person name="Goodwin S."/>
            <person name="Spatafora J."/>
            <person name="Crous P."/>
            <person name="Grigoriev I."/>
        </authorList>
    </citation>
    <scope>NUCLEOTIDE SEQUENCE</scope>
    <source>
        <strain evidence="1">ATCC 200398</strain>
    </source>
</reference>
<accession>A0ACB6QHW4</accession>
<name>A0ACB6QHW4_9PLEO</name>
<protein>
    <submittedName>
        <fullName evidence="1">Uncharacterized protein</fullName>
    </submittedName>
</protein>
<evidence type="ECO:0000313" key="1">
    <source>
        <dbReference type="EMBL" id="KAF2466579.1"/>
    </source>
</evidence>
<keyword evidence="2" id="KW-1185">Reference proteome</keyword>
<dbReference type="EMBL" id="MU003524">
    <property type="protein sequence ID" value="KAF2466579.1"/>
    <property type="molecule type" value="Genomic_DNA"/>
</dbReference>
<comment type="caution">
    <text evidence="1">The sequence shown here is derived from an EMBL/GenBank/DDBJ whole genome shotgun (WGS) entry which is preliminary data.</text>
</comment>
<dbReference type="Proteomes" id="UP000799755">
    <property type="component" value="Unassembled WGS sequence"/>
</dbReference>
<evidence type="ECO:0000313" key="2">
    <source>
        <dbReference type="Proteomes" id="UP000799755"/>
    </source>
</evidence>
<organism evidence="1 2">
    <name type="scientific">Lindgomyces ingoldianus</name>
    <dbReference type="NCBI Taxonomy" id="673940"/>
    <lineage>
        <taxon>Eukaryota</taxon>
        <taxon>Fungi</taxon>
        <taxon>Dikarya</taxon>
        <taxon>Ascomycota</taxon>
        <taxon>Pezizomycotina</taxon>
        <taxon>Dothideomycetes</taxon>
        <taxon>Pleosporomycetidae</taxon>
        <taxon>Pleosporales</taxon>
        <taxon>Lindgomycetaceae</taxon>
        <taxon>Lindgomyces</taxon>
    </lineage>
</organism>
<proteinExistence type="predicted"/>